<evidence type="ECO:0000256" key="1">
    <source>
        <dbReference type="ARBA" id="ARBA00008601"/>
    </source>
</evidence>
<evidence type="ECO:0000256" key="3">
    <source>
        <dbReference type="ARBA" id="ARBA00022801"/>
    </source>
</evidence>
<name>A0AAE0FX01_9CHLO</name>
<dbReference type="AlphaFoldDB" id="A0AAE0FX01"/>
<dbReference type="InterPro" id="IPR020422">
    <property type="entry name" value="TYR_PHOSPHATASE_DUAL_dom"/>
</dbReference>
<dbReference type="EMBL" id="LGRX02012500">
    <property type="protein sequence ID" value="KAK3267297.1"/>
    <property type="molecule type" value="Genomic_DNA"/>
</dbReference>
<dbReference type="InterPro" id="IPR000387">
    <property type="entry name" value="Tyr_Pase_dom"/>
</dbReference>
<comment type="caution">
    <text evidence="7">The sequence shown here is derived from an EMBL/GenBank/DDBJ whole genome shotgun (WGS) entry which is preliminary data.</text>
</comment>
<dbReference type="Proteomes" id="UP001190700">
    <property type="component" value="Unassembled WGS sequence"/>
</dbReference>
<dbReference type="InterPro" id="IPR029021">
    <property type="entry name" value="Prot-tyrosine_phosphatase-like"/>
</dbReference>
<dbReference type="PROSITE" id="PS00383">
    <property type="entry name" value="TYR_PHOSPHATASE_1"/>
    <property type="match status" value="1"/>
</dbReference>
<evidence type="ECO:0000259" key="6">
    <source>
        <dbReference type="PROSITE" id="PS50056"/>
    </source>
</evidence>
<dbReference type="GO" id="GO:0043409">
    <property type="term" value="P:negative regulation of MAPK cascade"/>
    <property type="evidence" value="ECO:0007669"/>
    <property type="project" value="TreeGrafter"/>
</dbReference>
<accession>A0AAE0FX01</accession>
<dbReference type="EC" id="3.1.3.48" evidence="2"/>
<dbReference type="SUPFAM" id="SSF52799">
    <property type="entry name" value="(Phosphotyrosine protein) phosphatases II"/>
    <property type="match status" value="1"/>
</dbReference>
<dbReference type="PANTHER" id="PTHR10159">
    <property type="entry name" value="DUAL SPECIFICITY PROTEIN PHOSPHATASE"/>
    <property type="match status" value="1"/>
</dbReference>
<comment type="similarity">
    <text evidence="1">Belongs to the protein-tyrosine phosphatase family. Non-receptor class dual specificity subfamily.</text>
</comment>
<gene>
    <name evidence="7" type="ORF">CYMTET_24135</name>
</gene>
<organism evidence="7 8">
    <name type="scientific">Cymbomonas tetramitiformis</name>
    <dbReference type="NCBI Taxonomy" id="36881"/>
    <lineage>
        <taxon>Eukaryota</taxon>
        <taxon>Viridiplantae</taxon>
        <taxon>Chlorophyta</taxon>
        <taxon>Pyramimonadophyceae</taxon>
        <taxon>Pyramimonadales</taxon>
        <taxon>Pyramimonadaceae</taxon>
        <taxon>Cymbomonas</taxon>
    </lineage>
</organism>
<dbReference type="InterPro" id="IPR016130">
    <property type="entry name" value="Tyr_Pase_AS"/>
</dbReference>
<dbReference type="InterPro" id="IPR000340">
    <property type="entry name" value="Dual-sp_phosphatase_cat-dom"/>
</dbReference>
<protein>
    <recommendedName>
        <fullName evidence="2">protein-tyrosine-phosphatase</fullName>
        <ecNumber evidence="2">3.1.3.48</ecNumber>
    </recommendedName>
</protein>
<dbReference type="SMART" id="SM00195">
    <property type="entry name" value="DSPc"/>
    <property type="match status" value="1"/>
</dbReference>
<proteinExistence type="inferred from homology"/>
<keyword evidence="8" id="KW-1185">Reference proteome</keyword>
<reference evidence="7 8" key="1">
    <citation type="journal article" date="2015" name="Genome Biol. Evol.">
        <title>Comparative Genomics of a Bacterivorous Green Alga Reveals Evolutionary Causalities and Consequences of Phago-Mixotrophic Mode of Nutrition.</title>
        <authorList>
            <person name="Burns J.A."/>
            <person name="Paasch A."/>
            <person name="Narechania A."/>
            <person name="Kim E."/>
        </authorList>
    </citation>
    <scope>NUCLEOTIDE SEQUENCE [LARGE SCALE GENOMIC DNA]</scope>
    <source>
        <strain evidence="7 8">PLY_AMNH</strain>
    </source>
</reference>
<evidence type="ECO:0000259" key="5">
    <source>
        <dbReference type="PROSITE" id="PS50054"/>
    </source>
</evidence>
<dbReference type="Gene3D" id="3.90.190.10">
    <property type="entry name" value="Protein tyrosine phosphatase superfamily"/>
    <property type="match status" value="1"/>
</dbReference>
<evidence type="ECO:0000313" key="8">
    <source>
        <dbReference type="Proteomes" id="UP001190700"/>
    </source>
</evidence>
<evidence type="ECO:0000313" key="7">
    <source>
        <dbReference type="EMBL" id="KAK3267297.1"/>
    </source>
</evidence>
<dbReference type="PROSITE" id="PS50054">
    <property type="entry name" value="TYR_PHOSPHATASE_DUAL"/>
    <property type="match status" value="1"/>
</dbReference>
<sequence>MDPPEFWPDCGTQSERDSINELLPGKLFLTNFRGSENREALLELGVTNIVRVNQADGCEEFSDFRYLCIDVEDLEDAAENLSKSFGEANDFILNAKGGVVVHCAAGISRSTTVVLAYLMKLHKMPLIDAFRLCYKARRVVWPNDGFMRALIKYEFMLFNKNTLHIEEYVAWGDYTPPEDTPIQTSHLTKSESMSPKILAKQIDRTFSDAMPTQMDSRLPPSRLSR</sequence>
<feature type="domain" description="Tyrosine specific protein phosphatases" evidence="6">
    <location>
        <begin position="72"/>
        <end position="137"/>
    </location>
</feature>
<evidence type="ECO:0000256" key="4">
    <source>
        <dbReference type="ARBA" id="ARBA00022912"/>
    </source>
</evidence>
<dbReference type="GO" id="GO:0004725">
    <property type="term" value="F:protein tyrosine phosphatase activity"/>
    <property type="evidence" value="ECO:0007669"/>
    <property type="project" value="UniProtKB-EC"/>
</dbReference>
<dbReference type="PROSITE" id="PS50056">
    <property type="entry name" value="TYR_PHOSPHATASE_2"/>
    <property type="match status" value="1"/>
</dbReference>
<keyword evidence="4" id="KW-0904">Protein phosphatase</keyword>
<dbReference type="CDD" id="cd14498">
    <property type="entry name" value="DSP"/>
    <property type="match status" value="1"/>
</dbReference>
<dbReference type="PANTHER" id="PTHR10159:SF519">
    <property type="entry name" value="DUAL SPECIFICITY PROTEIN PHOSPHATASE MPK3"/>
    <property type="match status" value="1"/>
</dbReference>
<dbReference type="Pfam" id="PF00782">
    <property type="entry name" value="DSPc"/>
    <property type="match status" value="1"/>
</dbReference>
<evidence type="ECO:0000256" key="2">
    <source>
        <dbReference type="ARBA" id="ARBA00013064"/>
    </source>
</evidence>
<dbReference type="GO" id="GO:0005737">
    <property type="term" value="C:cytoplasm"/>
    <property type="evidence" value="ECO:0007669"/>
    <property type="project" value="TreeGrafter"/>
</dbReference>
<feature type="domain" description="Tyrosine-protein phosphatase" evidence="5">
    <location>
        <begin position="18"/>
        <end position="159"/>
    </location>
</feature>
<keyword evidence="3" id="KW-0378">Hydrolase</keyword>